<evidence type="ECO:0000256" key="1">
    <source>
        <dbReference type="SAM" id="SignalP"/>
    </source>
</evidence>
<sequence length="58" mass="6147">MKKVLILAAIGIFSFPSFAGSKIVKNASNLKEADFAVYCDGVYAGQASTVQEALDMCN</sequence>
<feature type="signal peptide" evidence="1">
    <location>
        <begin position="1"/>
        <end position="19"/>
    </location>
</feature>
<evidence type="ECO:0000313" key="3">
    <source>
        <dbReference type="Proteomes" id="UP001262889"/>
    </source>
</evidence>
<keyword evidence="1" id="KW-0732">Signal</keyword>
<name>A0ABU3C5Z6_9FLAO</name>
<dbReference type="Proteomes" id="UP001262889">
    <property type="component" value="Unassembled WGS sequence"/>
</dbReference>
<proteinExistence type="predicted"/>
<organism evidence="2 3">
    <name type="scientific">Autumnicola tepida</name>
    <dbReference type="NCBI Taxonomy" id="3075595"/>
    <lineage>
        <taxon>Bacteria</taxon>
        <taxon>Pseudomonadati</taxon>
        <taxon>Bacteroidota</taxon>
        <taxon>Flavobacteriia</taxon>
        <taxon>Flavobacteriales</taxon>
        <taxon>Flavobacteriaceae</taxon>
        <taxon>Autumnicola</taxon>
    </lineage>
</organism>
<dbReference type="RefSeq" id="WP_311533300.1">
    <property type="nucleotide sequence ID" value="NZ_JAVRHQ010000001.1"/>
</dbReference>
<evidence type="ECO:0000313" key="2">
    <source>
        <dbReference type="EMBL" id="MDT0641592.1"/>
    </source>
</evidence>
<gene>
    <name evidence="2" type="ORF">RM553_01990</name>
</gene>
<feature type="chain" id="PRO_5046039696" evidence="1">
    <location>
        <begin position="20"/>
        <end position="58"/>
    </location>
</feature>
<protein>
    <submittedName>
        <fullName evidence="2">Uncharacterized protein</fullName>
    </submittedName>
</protein>
<reference evidence="2 3" key="1">
    <citation type="submission" date="2023-09" db="EMBL/GenBank/DDBJ databases">
        <authorList>
            <person name="Rey-Velasco X."/>
        </authorList>
    </citation>
    <scope>NUCLEOTIDE SEQUENCE [LARGE SCALE GENOMIC DNA]</scope>
    <source>
        <strain evidence="2 3">F363</strain>
    </source>
</reference>
<accession>A0ABU3C5Z6</accession>
<dbReference type="EMBL" id="JAVRHQ010000001">
    <property type="protein sequence ID" value="MDT0641592.1"/>
    <property type="molecule type" value="Genomic_DNA"/>
</dbReference>
<keyword evidence="3" id="KW-1185">Reference proteome</keyword>
<comment type="caution">
    <text evidence="2">The sequence shown here is derived from an EMBL/GenBank/DDBJ whole genome shotgun (WGS) entry which is preliminary data.</text>
</comment>